<keyword evidence="1" id="KW-0802">TPR repeat</keyword>
<dbReference type="KEGG" id="mbe:MBM_08964"/>
<reference evidence="4 5" key="1">
    <citation type="journal article" date="2012" name="BMC Genomics">
        <title>Sequencing the genome of Marssonina brunnea reveals fungus-poplar co-evolution.</title>
        <authorList>
            <person name="Zhu S."/>
            <person name="Cao Y.-Z."/>
            <person name="Jiang C."/>
            <person name="Tan B.-Y."/>
            <person name="Wang Z."/>
            <person name="Feng S."/>
            <person name="Zhang L."/>
            <person name="Su X.-H."/>
            <person name="Brejova B."/>
            <person name="Vinar T."/>
            <person name="Xu M."/>
            <person name="Wang M.-X."/>
            <person name="Zhang S.-G."/>
            <person name="Huang M.-R."/>
            <person name="Wu R."/>
            <person name="Zhou Y."/>
        </authorList>
    </citation>
    <scope>NUCLEOTIDE SEQUENCE [LARGE SCALE GENOMIC DNA]</scope>
    <source>
        <strain evidence="4 5">MB_m1</strain>
    </source>
</reference>
<dbReference type="EMBL" id="JH921454">
    <property type="protein sequence ID" value="EKD12735.1"/>
    <property type="molecule type" value="Genomic_DNA"/>
</dbReference>
<feature type="repeat" description="TPR" evidence="1">
    <location>
        <begin position="249"/>
        <end position="282"/>
    </location>
</feature>
<sequence>MRSISGKDSRIGHDVDIAESTRTNIAATEQQLSNTTSLSAQGIMDIQDVSQDAQYAQILLAQRARLESARARKGEIPKDRQTRQKLAQDHVIQYKQFMALKSQKPQDTYMTATLIGEPYLPSVAPIEALEKIPISQLKLETHHRGFYLLLRLFVHPVRMTAVITLAEDEAGDALSFSLYQQESEGVRPAAEILPKDTVLLLKEPYFKAVVDGGYGLRVDHPTDVVFLSDNDPRIPSSWRKSGDANTSKAEEWKQKGNSKVQAGKYRDAVKDYTAALDCSPTPAEAEIIHNNRALAYLRLHHYDAALEDTAFLVDPNDRSEKALYRGALALYNLGRYSECQELLKIHTAKFPTSEAGKFELARVQLRIKEQKSGVYNFKSMYKAAKIKPHRLDCATFIGAVKVQDIAGKGRGLVTTKDVKAGDLLFCEKAFSYGHYDSSETKNSGGNTGILVNLATNRVTIGTHVARLTDMYQKLQNNPSTAATVHDLYSGSYKRATQVSVDGRPVVDSFLIERIVSLNVFSSPLTSREAYGQDRQADDPRFGSTGLWVYAAYINHSCIVNCYRTFIGDMMIVRAAKDMPADTELEWSYADPINRAKTKRSLQDNWGFTCTCPVCADDAKTPKKLKTQRQQILASMSTRDPRTAALEMAKTYLAPATAVPRFELFQLYLTMAQHLVSGDGSGDRQAATDQGVFYALQALDALGFVVEGVDLPTGRKRDLVVRQWGAAVQPLVHVWETLWAAWAAGHPKWADDAERYWKIAYAVVRAGESDTFEATYQLKQKKEKRNHAVLQDLRNMRV</sequence>
<feature type="domain" description="SET" evidence="3">
    <location>
        <begin position="398"/>
        <end position="589"/>
    </location>
</feature>
<evidence type="ECO:0000256" key="1">
    <source>
        <dbReference type="PROSITE-ProRule" id="PRU00339"/>
    </source>
</evidence>
<dbReference type="InterPro" id="IPR019734">
    <property type="entry name" value="TPR_rpt"/>
</dbReference>
<dbReference type="SMART" id="SM00317">
    <property type="entry name" value="SET"/>
    <property type="match status" value="1"/>
</dbReference>
<dbReference type="PANTHER" id="PTHR47643:SF2">
    <property type="entry name" value="TPR DOMAIN PROTEIN (AFU_ORTHOLOGUE AFUA_5G12710)"/>
    <property type="match status" value="1"/>
</dbReference>
<dbReference type="Gene3D" id="2.170.270.10">
    <property type="entry name" value="SET domain"/>
    <property type="match status" value="1"/>
</dbReference>
<dbReference type="STRING" id="1072389.K1W6U5"/>
<dbReference type="OMA" id="YVGCTFI"/>
<dbReference type="AlphaFoldDB" id="K1W6U5"/>
<accession>K1W6U5</accession>
<dbReference type="Proteomes" id="UP000006753">
    <property type="component" value="Unassembled WGS sequence"/>
</dbReference>
<evidence type="ECO:0000259" key="3">
    <source>
        <dbReference type="PROSITE" id="PS50280"/>
    </source>
</evidence>
<dbReference type="Gene3D" id="1.25.40.10">
    <property type="entry name" value="Tetratricopeptide repeat domain"/>
    <property type="match status" value="1"/>
</dbReference>
<dbReference type="GeneID" id="18764899"/>
<dbReference type="InParanoid" id="K1W6U5"/>
<dbReference type="Pfam" id="PF00856">
    <property type="entry name" value="SET"/>
    <property type="match status" value="1"/>
</dbReference>
<dbReference type="InterPro" id="IPR046341">
    <property type="entry name" value="SET_dom_sf"/>
</dbReference>
<protein>
    <submittedName>
        <fullName evidence="4">TPR domain protein</fullName>
    </submittedName>
</protein>
<dbReference type="OrthoDB" id="438641at2759"/>
<keyword evidence="5" id="KW-1185">Reference proteome</keyword>
<evidence type="ECO:0000313" key="5">
    <source>
        <dbReference type="Proteomes" id="UP000006753"/>
    </source>
</evidence>
<feature type="region of interest" description="Disordered" evidence="2">
    <location>
        <begin position="236"/>
        <end position="257"/>
    </location>
</feature>
<gene>
    <name evidence="4" type="ORF">MBM_08964</name>
</gene>
<dbReference type="CDD" id="cd20071">
    <property type="entry name" value="SET_SMYD"/>
    <property type="match status" value="1"/>
</dbReference>
<dbReference type="PROSITE" id="PS50280">
    <property type="entry name" value="SET"/>
    <property type="match status" value="1"/>
</dbReference>
<dbReference type="PANTHER" id="PTHR47643">
    <property type="entry name" value="TPR DOMAIN PROTEIN (AFU_ORTHOLOGUE AFUA_5G12710)"/>
    <property type="match status" value="1"/>
</dbReference>
<dbReference type="InterPro" id="IPR053209">
    <property type="entry name" value="Gramillin-biosynth_MTr"/>
</dbReference>
<evidence type="ECO:0000313" key="4">
    <source>
        <dbReference type="EMBL" id="EKD12735.1"/>
    </source>
</evidence>
<dbReference type="SUPFAM" id="SSF82199">
    <property type="entry name" value="SET domain"/>
    <property type="match status" value="1"/>
</dbReference>
<dbReference type="SMART" id="SM00028">
    <property type="entry name" value="TPR"/>
    <property type="match status" value="3"/>
</dbReference>
<dbReference type="InterPro" id="IPR011990">
    <property type="entry name" value="TPR-like_helical_dom_sf"/>
</dbReference>
<name>K1W6U5_MARBU</name>
<dbReference type="PROSITE" id="PS50005">
    <property type="entry name" value="TPR"/>
    <property type="match status" value="1"/>
</dbReference>
<proteinExistence type="predicted"/>
<organism evidence="4 5">
    <name type="scientific">Marssonina brunnea f. sp. multigermtubi (strain MB_m1)</name>
    <name type="common">Marssonina leaf spot fungus</name>
    <dbReference type="NCBI Taxonomy" id="1072389"/>
    <lineage>
        <taxon>Eukaryota</taxon>
        <taxon>Fungi</taxon>
        <taxon>Dikarya</taxon>
        <taxon>Ascomycota</taxon>
        <taxon>Pezizomycotina</taxon>
        <taxon>Leotiomycetes</taxon>
        <taxon>Helotiales</taxon>
        <taxon>Drepanopezizaceae</taxon>
        <taxon>Drepanopeziza</taxon>
    </lineage>
</organism>
<dbReference type="InterPro" id="IPR001214">
    <property type="entry name" value="SET_dom"/>
</dbReference>
<dbReference type="SUPFAM" id="SSF48452">
    <property type="entry name" value="TPR-like"/>
    <property type="match status" value="1"/>
</dbReference>
<dbReference type="HOGENOM" id="CLU_009043_2_0_1"/>
<dbReference type="eggNOG" id="KOG2084">
    <property type="taxonomic scope" value="Eukaryota"/>
</dbReference>
<evidence type="ECO:0000256" key="2">
    <source>
        <dbReference type="SAM" id="MobiDB-lite"/>
    </source>
</evidence>